<organism evidence="6 7">
    <name type="scientific">Roseisalinus antarcticus</name>
    <dbReference type="NCBI Taxonomy" id="254357"/>
    <lineage>
        <taxon>Bacteria</taxon>
        <taxon>Pseudomonadati</taxon>
        <taxon>Pseudomonadota</taxon>
        <taxon>Alphaproteobacteria</taxon>
        <taxon>Rhodobacterales</taxon>
        <taxon>Roseobacteraceae</taxon>
        <taxon>Roseisalinus</taxon>
    </lineage>
</organism>
<dbReference type="GO" id="GO:0043565">
    <property type="term" value="F:sequence-specific DNA binding"/>
    <property type="evidence" value="ECO:0007669"/>
    <property type="project" value="TreeGrafter"/>
</dbReference>
<dbReference type="Pfam" id="PF03466">
    <property type="entry name" value="LysR_substrate"/>
    <property type="match status" value="1"/>
</dbReference>
<dbReference type="Proteomes" id="UP000193900">
    <property type="component" value="Unassembled WGS sequence"/>
</dbReference>
<keyword evidence="3" id="KW-0238">DNA-binding</keyword>
<keyword evidence="4" id="KW-0804">Transcription</keyword>
<protein>
    <submittedName>
        <fullName evidence="6">HTH-type transcriptional regulator CynR</fullName>
    </submittedName>
</protein>
<evidence type="ECO:0000256" key="2">
    <source>
        <dbReference type="ARBA" id="ARBA00023015"/>
    </source>
</evidence>
<name>A0A1Y5RYC4_9RHOB</name>
<evidence type="ECO:0000256" key="4">
    <source>
        <dbReference type="ARBA" id="ARBA00023163"/>
    </source>
</evidence>
<reference evidence="6 7" key="1">
    <citation type="submission" date="2017-03" db="EMBL/GenBank/DDBJ databases">
        <authorList>
            <person name="Afonso C.L."/>
            <person name="Miller P.J."/>
            <person name="Scott M.A."/>
            <person name="Spackman E."/>
            <person name="Goraichik I."/>
            <person name="Dimitrov K.M."/>
            <person name="Suarez D.L."/>
            <person name="Swayne D.E."/>
        </authorList>
    </citation>
    <scope>NUCLEOTIDE SEQUENCE [LARGE SCALE GENOMIC DNA]</scope>
    <source>
        <strain evidence="6 7">CECT 7023</strain>
    </source>
</reference>
<dbReference type="Pfam" id="PF00126">
    <property type="entry name" value="HTH_1"/>
    <property type="match status" value="1"/>
</dbReference>
<dbReference type="PANTHER" id="PTHR30537:SF3">
    <property type="entry name" value="TRANSCRIPTIONAL REGULATORY PROTEIN"/>
    <property type="match status" value="1"/>
</dbReference>
<dbReference type="RefSeq" id="WP_085877871.1">
    <property type="nucleotide sequence ID" value="NZ_FWFZ01000003.1"/>
</dbReference>
<dbReference type="OrthoDB" id="9796526at2"/>
<dbReference type="SUPFAM" id="SSF46785">
    <property type="entry name" value="Winged helix' DNA-binding domain"/>
    <property type="match status" value="1"/>
</dbReference>
<evidence type="ECO:0000313" key="7">
    <source>
        <dbReference type="Proteomes" id="UP000193900"/>
    </source>
</evidence>
<dbReference type="AlphaFoldDB" id="A0A1Y5RYC4"/>
<accession>A0A1Y5RYC4</accession>
<feature type="domain" description="HTH lysR-type" evidence="5">
    <location>
        <begin position="5"/>
        <end position="62"/>
    </location>
</feature>
<dbReference type="GO" id="GO:0003700">
    <property type="term" value="F:DNA-binding transcription factor activity"/>
    <property type="evidence" value="ECO:0007669"/>
    <property type="project" value="InterPro"/>
</dbReference>
<dbReference type="InterPro" id="IPR036390">
    <property type="entry name" value="WH_DNA-bd_sf"/>
</dbReference>
<keyword evidence="2" id="KW-0805">Transcription regulation</keyword>
<evidence type="ECO:0000256" key="3">
    <source>
        <dbReference type="ARBA" id="ARBA00023125"/>
    </source>
</evidence>
<evidence type="ECO:0000313" key="6">
    <source>
        <dbReference type="EMBL" id="SLN28390.1"/>
    </source>
</evidence>
<dbReference type="Gene3D" id="1.10.10.10">
    <property type="entry name" value="Winged helix-like DNA-binding domain superfamily/Winged helix DNA-binding domain"/>
    <property type="match status" value="1"/>
</dbReference>
<dbReference type="GO" id="GO:0006351">
    <property type="term" value="P:DNA-templated transcription"/>
    <property type="evidence" value="ECO:0007669"/>
    <property type="project" value="TreeGrafter"/>
</dbReference>
<gene>
    <name evidence="6" type="primary">cynR_1</name>
    <name evidence="6" type="ORF">ROA7023_00960</name>
</gene>
<evidence type="ECO:0000259" key="5">
    <source>
        <dbReference type="PROSITE" id="PS50931"/>
    </source>
</evidence>
<dbReference type="PANTHER" id="PTHR30537">
    <property type="entry name" value="HTH-TYPE TRANSCRIPTIONAL REGULATOR"/>
    <property type="match status" value="1"/>
</dbReference>
<dbReference type="InterPro" id="IPR005119">
    <property type="entry name" value="LysR_subst-bd"/>
</dbReference>
<comment type="similarity">
    <text evidence="1">Belongs to the LysR transcriptional regulatory family.</text>
</comment>
<evidence type="ECO:0000256" key="1">
    <source>
        <dbReference type="ARBA" id="ARBA00009437"/>
    </source>
</evidence>
<dbReference type="InterPro" id="IPR058163">
    <property type="entry name" value="LysR-type_TF_proteobact-type"/>
</dbReference>
<dbReference type="PROSITE" id="PS50931">
    <property type="entry name" value="HTH_LYSR"/>
    <property type="match status" value="1"/>
</dbReference>
<sequence>MKDAPSLDDLALFLAVADAGSLTAAASQTGTPLPTLSRRMTALERTLGRRLFLRGASGYKLTAEGRRLAEEAGDLRGISRRVSRWLSDPDRARVRITAGVWTTHLLARRIRDYWAPGAPWVPEFLPTSTMIDIARREADIGIRNTEPDQPWLARRRAGRVTVSIYAISPEVTGYLATSRDGDATPSQRWIRDNRRDEIVTTASDPRACLDLALSGLGRIALPDEIAVHEPALVAVEPPIPELAHDRWLVSHHDARHDPPIRAALTALAEVFDPAG</sequence>
<dbReference type="EMBL" id="FWFZ01000003">
    <property type="protein sequence ID" value="SLN28390.1"/>
    <property type="molecule type" value="Genomic_DNA"/>
</dbReference>
<proteinExistence type="inferred from homology"/>
<dbReference type="InterPro" id="IPR000847">
    <property type="entry name" value="LysR_HTH_N"/>
</dbReference>
<keyword evidence="7" id="KW-1185">Reference proteome</keyword>
<dbReference type="InterPro" id="IPR036388">
    <property type="entry name" value="WH-like_DNA-bd_sf"/>
</dbReference>
<dbReference type="SUPFAM" id="SSF53850">
    <property type="entry name" value="Periplasmic binding protein-like II"/>
    <property type="match status" value="1"/>
</dbReference>